<evidence type="ECO:0000256" key="1">
    <source>
        <dbReference type="ARBA" id="ARBA00001917"/>
    </source>
</evidence>
<dbReference type="KEGG" id="plv:ERIC2_c19590"/>
<evidence type="ECO:0000256" key="7">
    <source>
        <dbReference type="ARBA" id="ARBA00022982"/>
    </source>
</evidence>
<evidence type="ECO:0000256" key="4">
    <source>
        <dbReference type="ARBA" id="ARBA00022448"/>
    </source>
</evidence>
<dbReference type="NCBIfam" id="NF005216">
    <property type="entry name" value="PRK06703.1"/>
    <property type="match status" value="1"/>
</dbReference>
<dbReference type="InterPro" id="IPR029039">
    <property type="entry name" value="Flavoprotein-like_sf"/>
</dbReference>
<dbReference type="eggNOG" id="COG0716">
    <property type="taxonomic scope" value="Bacteria"/>
</dbReference>
<evidence type="ECO:0000256" key="3">
    <source>
        <dbReference type="ARBA" id="ARBA00005267"/>
    </source>
</evidence>
<comment type="function">
    <text evidence="2 8">Low-potential electron donor to a number of redox enzymes.</text>
</comment>
<comment type="cofactor">
    <cofactor evidence="1 8">
        <name>FMN</name>
        <dbReference type="ChEBI" id="CHEBI:58210"/>
    </cofactor>
</comment>
<proteinExistence type="inferred from homology"/>
<dbReference type="InterPro" id="IPR008254">
    <property type="entry name" value="Flavodoxin/NO_synth"/>
</dbReference>
<evidence type="ECO:0000256" key="8">
    <source>
        <dbReference type="RuleBase" id="RU367037"/>
    </source>
</evidence>
<dbReference type="InterPro" id="IPR050619">
    <property type="entry name" value="Flavodoxin"/>
</dbReference>
<dbReference type="GO" id="GO:0016651">
    <property type="term" value="F:oxidoreductase activity, acting on NAD(P)H"/>
    <property type="evidence" value="ECO:0007669"/>
    <property type="project" value="UniProtKB-ARBA"/>
</dbReference>
<name>V9W9H3_9BACL</name>
<dbReference type="HOGENOM" id="CLU_051402_4_2_9"/>
<keyword evidence="7 8" id="KW-0249">Electron transport</keyword>
<evidence type="ECO:0000256" key="2">
    <source>
        <dbReference type="ARBA" id="ARBA00003297"/>
    </source>
</evidence>
<gene>
    <name evidence="10" type="ORF">ERIC2_c19590</name>
</gene>
<evidence type="ECO:0000313" key="10">
    <source>
        <dbReference type="EMBL" id="AHD05752.1"/>
    </source>
</evidence>
<comment type="similarity">
    <text evidence="3 8">Belongs to the flavodoxin family.</text>
</comment>
<keyword evidence="4 8" id="KW-0813">Transport</keyword>
<dbReference type="PANTHER" id="PTHR42809:SF1">
    <property type="entry name" value="FLAVODOXIN 1"/>
    <property type="match status" value="1"/>
</dbReference>
<dbReference type="PROSITE" id="PS50902">
    <property type="entry name" value="FLAVODOXIN_LIKE"/>
    <property type="match status" value="1"/>
</dbReference>
<dbReference type="GO" id="GO:0010181">
    <property type="term" value="F:FMN binding"/>
    <property type="evidence" value="ECO:0007669"/>
    <property type="project" value="UniProtKB-UniRule"/>
</dbReference>
<dbReference type="Proteomes" id="UP000029431">
    <property type="component" value="Chromosome"/>
</dbReference>
<dbReference type="InterPro" id="IPR001226">
    <property type="entry name" value="Flavodoxin_CS"/>
</dbReference>
<evidence type="ECO:0000256" key="5">
    <source>
        <dbReference type="ARBA" id="ARBA00022630"/>
    </source>
</evidence>
<dbReference type="AlphaFoldDB" id="V9W9H3"/>
<dbReference type="PATRIC" id="fig|697284.3.peg.1882"/>
<protein>
    <recommendedName>
        <fullName evidence="8">Flavodoxin</fullName>
    </recommendedName>
</protein>
<keyword evidence="6 8" id="KW-0288">FMN</keyword>
<sequence length="158" mass="17271">MNGGILLSKIVLVYASLTGNTEEMADAISEGIRETGLELTVKEVIDASANELEDYQGIILGAYTWGDGELPDEFLDFYEEMEDIELNGRISAVFGSADSSYAQFGAAVDLLLDKLNERGATNVLEGFKIELSPSKEEKEACKAFGRKFAEILQSEDNK</sequence>
<organism evidence="10 11">
    <name type="scientific">Paenibacillus larvae subsp. larvae DSM 25430</name>
    <dbReference type="NCBI Taxonomy" id="697284"/>
    <lineage>
        <taxon>Bacteria</taxon>
        <taxon>Bacillati</taxon>
        <taxon>Bacillota</taxon>
        <taxon>Bacilli</taxon>
        <taxon>Bacillales</taxon>
        <taxon>Paenibacillaceae</taxon>
        <taxon>Paenibacillus</taxon>
    </lineage>
</organism>
<reference evidence="10 11" key="1">
    <citation type="journal article" date="2014" name="PLoS ONE">
        <title>How to Kill the Honey Bee Larva: Genomic Potential and Virulence Mechanisms of Paenibacillus larvae.</title>
        <authorList>
            <person name="Djukic M."/>
            <person name="Brzuszkiewicz E."/>
            <person name="Funfhaus A."/>
            <person name="Voss J."/>
            <person name="Gollnow K."/>
            <person name="Poppinga L."/>
            <person name="Liesegang H."/>
            <person name="Garcia-Gonzalez E."/>
            <person name="Genersch E."/>
            <person name="Daniel R."/>
        </authorList>
    </citation>
    <scope>NUCLEOTIDE SEQUENCE [LARGE SCALE GENOMIC DNA]</scope>
    <source>
        <strain evidence="10 11">DSM 25430</strain>
    </source>
</reference>
<dbReference type="GO" id="GO:0009055">
    <property type="term" value="F:electron transfer activity"/>
    <property type="evidence" value="ECO:0007669"/>
    <property type="project" value="UniProtKB-UniRule"/>
</dbReference>
<dbReference type="PROSITE" id="PS00201">
    <property type="entry name" value="FLAVODOXIN"/>
    <property type="match status" value="1"/>
</dbReference>
<accession>V9W9H3</accession>
<evidence type="ECO:0000313" key="11">
    <source>
        <dbReference type="Proteomes" id="UP000029431"/>
    </source>
</evidence>
<dbReference type="SUPFAM" id="SSF52218">
    <property type="entry name" value="Flavoproteins"/>
    <property type="match status" value="1"/>
</dbReference>
<keyword evidence="5 8" id="KW-0285">Flavoprotein</keyword>
<dbReference type="NCBIfam" id="NF005246">
    <property type="entry name" value="PRK06756.1"/>
    <property type="match status" value="1"/>
</dbReference>
<dbReference type="PANTHER" id="PTHR42809">
    <property type="entry name" value="FLAVODOXIN 2"/>
    <property type="match status" value="1"/>
</dbReference>
<dbReference type="Gene3D" id="3.40.50.360">
    <property type="match status" value="1"/>
</dbReference>
<dbReference type="NCBIfam" id="TIGR01753">
    <property type="entry name" value="flav_short"/>
    <property type="match status" value="1"/>
</dbReference>
<feature type="domain" description="Flavodoxin-like" evidence="9">
    <location>
        <begin position="10"/>
        <end position="149"/>
    </location>
</feature>
<dbReference type="EMBL" id="CP003355">
    <property type="protein sequence ID" value="AHD05752.1"/>
    <property type="molecule type" value="Genomic_DNA"/>
</dbReference>
<dbReference type="Pfam" id="PF00258">
    <property type="entry name" value="Flavodoxin_1"/>
    <property type="match status" value="1"/>
</dbReference>
<keyword evidence="11" id="KW-1185">Reference proteome</keyword>
<evidence type="ECO:0000256" key="6">
    <source>
        <dbReference type="ARBA" id="ARBA00022643"/>
    </source>
</evidence>
<dbReference type="InterPro" id="IPR010087">
    <property type="entry name" value="Flav_short"/>
</dbReference>
<evidence type="ECO:0000259" key="9">
    <source>
        <dbReference type="PROSITE" id="PS50902"/>
    </source>
</evidence>